<accession>A0A1I7TID4</accession>
<name>A0A1I7TID4_9PELO</name>
<dbReference type="WBParaSite" id="Csp11.Scaffold622.g6229.t1">
    <property type="protein sequence ID" value="Csp11.Scaffold622.g6229.t1"/>
    <property type="gene ID" value="Csp11.Scaffold622.g6229"/>
</dbReference>
<feature type="signal peptide" evidence="2">
    <location>
        <begin position="1"/>
        <end position="20"/>
    </location>
</feature>
<keyword evidence="3" id="KW-1185">Reference proteome</keyword>
<keyword evidence="1" id="KW-1133">Transmembrane helix</keyword>
<keyword evidence="2" id="KW-0732">Signal</keyword>
<keyword evidence="1" id="KW-0812">Transmembrane</keyword>
<dbReference type="AlphaFoldDB" id="A0A1I7TID4"/>
<keyword evidence="1" id="KW-0472">Membrane</keyword>
<evidence type="ECO:0000256" key="1">
    <source>
        <dbReference type="SAM" id="Phobius"/>
    </source>
</evidence>
<evidence type="ECO:0000256" key="2">
    <source>
        <dbReference type="SAM" id="SignalP"/>
    </source>
</evidence>
<organism evidence="3 4">
    <name type="scientific">Caenorhabditis tropicalis</name>
    <dbReference type="NCBI Taxonomy" id="1561998"/>
    <lineage>
        <taxon>Eukaryota</taxon>
        <taxon>Metazoa</taxon>
        <taxon>Ecdysozoa</taxon>
        <taxon>Nematoda</taxon>
        <taxon>Chromadorea</taxon>
        <taxon>Rhabditida</taxon>
        <taxon>Rhabditina</taxon>
        <taxon>Rhabditomorpha</taxon>
        <taxon>Rhabditoidea</taxon>
        <taxon>Rhabditidae</taxon>
        <taxon>Peloderinae</taxon>
        <taxon>Caenorhabditis</taxon>
    </lineage>
</organism>
<feature type="transmembrane region" description="Helical" evidence="1">
    <location>
        <begin position="89"/>
        <end position="108"/>
    </location>
</feature>
<reference evidence="4" key="1">
    <citation type="submission" date="2016-11" db="UniProtKB">
        <authorList>
            <consortium name="WormBaseParasite"/>
        </authorList>
    </citation>
    <scope>IDENTIFICATION</scope>
</reference>
<protein>
    <submittedName>
        <fullName evidence="4">G_PROTEIN_RECEP_F1_2 domain-containing protein</fullName>
    </submittedName>
</protein>
<feature type="chain" id="PRO_5009307583" evidence="2">
    <location>
        <begin position="21"/>
        <end position="171"/>
    </location>
</feature>
<proteinExistence type="predicted"/>
<dbReference type="Proteomes" id="UP000095282">
    <property type="component" value="Unplaced"/>
</dbReference>
<sequence>MKVSFIAITCFLIMMHWSSAAPATSSNDMISEKAVENQFNFSQLHSQARANLLKRSNTPKLEYDVVINVSENNSILEDNSTCPGLTKEYIFVFVIALLMILIVVGLQIDRVLREIKKIDCNSMCLAFRRSLAQSIADPFYMQAIYARRYGVEETEGEEKKENSAVDHCQRV</sequence>
<evidence type="ECO:0000313" key="3">
    <source>
        <dbReference type="Proteomes" id="UP000095282"/>
    </source>
</evidence>
<evidence type="ECO:0000313" key="4">
    <source>
        <dbReference type="WBParaSite" id="Csp11.Scaffold622.g6229.t1"/>
    </source>
</evidence>